<reference evidence="7" key="1">
    <citation type="submission" date="2018-05" db="EMBL/GenBank/DDBJ databases">
        <authorList>
            <person name="Lanie J.A."/>
            <person name="Ng W.-L."/>
            <person name="Kazmierczak K.M."/>
            <person name="Andrzejewski T.M."/>
            <person name="Davidsen T.M."/>
            <person name="Wayne K.J."/>
            <person name="Tettelin H."/>
            <person name="Glass J.I."/>
            <person name="Rusch D."/>
            <person name="Podicherti R."/>
            <person name="Tsui H.-C.T."/>
            <person name="Winkler M.E."/>
        </authorList>
    </citation>
    <scope>NUCLEOTIDE SEQUENCE</scope>
</reference>
<evidence type="ECO:0000256" key="5">
    <source>
        <dbReference type="SAM" id="MobiDB-lite"/>
    </source>
</evidence>
<dbReference type="InterPro" id="IPR017941">
    <property type="entry name" value="Rieske_2Fe-2S"/>
</dbReference>
<feature type="region of interest" description="Disordered" evidence="5">
    <location>
        <begin position="73"/>
        <end position="102"/>
    </location>
</feature>
<feature type="non-terminal residue" evidence="7">
    <location>
        <position position="1"/>
    </location>
</feature>
<evidence type="ECO:0000259" key="6">
    <source>
        <dbReference type="PROSITE" id="PS51296"/>
    </source>
</evidence>
<dbReference type="PROSITE" id="PS51296">
    <property type="entry name" value="RIESKE"/>
    <property type="match status" value="1"/>
</dbReference>
<dbReference type="EMBL" id="UINC01145593">
    <property type="protein sequence ID" value="SVD35820.1"/>
    <property type="molecule type" value="Genomic_DNA"/>
</dbReference>
<feature type="domain" description="Rieske" evidence="6">
    <location>
        <begin position="112"/>
        <end position="207"/>
    </location>
</feature>
<protein>
    <recommendedName>
        <fullName evidence="6">Rieske domain-containing protein</fullName>
    </recommendedName>
</protein>
<dbReference type="AlphaFoldDB" id="A0A382UNN0"/>
<dbReference type="GO" id="GO:0051537">
    <property type="term" value="F:2 iron, 2 sulfur cluster binding"/>
    <property type="evidence" value="ECO:0007669"/>
    <property type="project" value="UniProtKB-KW"/>
</dbReference>
<dbReference type="InterPro" id="IPR036922">
    <property type="entry name" value="Rieske_2Fe-2S_sf"/>
</dbReference>
<keyword evidence="2" id="KW-0479">Metal-binding</keyword>
<keyword evidence="3" id="KW-0408">Iron</keyword>
<dbReference type="Gene3D" id="2.102.10.10">
    <property type="entry name" value="Rieske [2Fe-2S] iron-sulphur domain"/>
    <property type="match status" value="1"/>
</dbReference>
<evidence type="ECO:0000256" key="2">
    <source>
        <dbReference type="ARBA" id="ARBA00022723"/>
    </source>
</evidence>
<gene>
    <name evidence="7" type="ORF">METZ01_LOCUS388674</name>
</gene>
<dbReference type="GO" id="GO:0046872">
    <property type="term" value="F:metal ion binding"/>
    <property type="evidence" value="ECO:0007669"/>
    <property type="project" value="UniProtKB-KW"/>
</dbReference>
<dbReference type="Pfam" id="PF00355">
    <property type="entry name" value="Rieske"/>
    <property type="match status" value="1"/>
</dbReference>
<keyword evidence="4" id="KW-0411">Iron-sulfur</keyword>
<evidence type="ECO:0000313" key="7">
    <source>
        <dbReference type="EMBL" id="SVD35820.1"/>
    </source>
</evidence>
<dbReference type="SUPFAM" id="SSF50022">
    <property type="entry name" value="ISP domain"/>
    <property type="match status" value="1"/>
</dbReference>
<evidence type="ECO:0000256" key="4">
    <source>
        <dbReference type="ARBA" id="ARBA00023014"/>
    </source>
</evidence>
<keyword evidence="1" id="KW-0001">2Fe-2S</keyword>
<evidence type="ECO:0000256" key="3">
    <source>
        <dbReference type="ARBA" id="ARBA00023004"/>
    </source>
</evidence>
<evidence type="ECO:0000256" key="1">
    <source>
        <dbReference type="ARBA" id="ARBA00022714"/>
    </source>
</evidence>
<organism evidence="7">
    <name type="scientific">marine metagenome</name>
    <dbReference type="NCBI Taxonomy" id="408172"/>
    <lineage>
        <taxon>unclassified sequences</taxon>
        <taxon>metagenomes</taxon>
        <taxon>ecological metagenomes</taxon>
    </lineage>
</organism>
<accession>A0A382UNN0</accession>
<name>A0A382UNN0_9ZZZZ</name>
<dbReference type="Pfam" id="PF12225">
    <property type="entry name" value="DUF5981"/>
    <property type="match status" value="1"/>
</dbReference>
<sequence>LGVYEVVAKIGEGGMCEVDPAIPCIWSKIWDLLDRQGIADTLMDIQPAKDWSKSRGGSMRRVVVSDDLRQQAAHEAGERATSVKVAPPQSPMKRPVPTETSADAVELDETWHRACSISELAEGKLQRVSVAGVDVIVTNLGDCIRAFPPTCPHLAEPLVDSGLLKDGLLTCTKHLWQWDLRSGEMKGAAERPVEMYQAKLNGDDVMIRVEQEITYDYDDEDDLDEDDFFGAD</sequence>
<dbReference type="InterPro" id="IPR022026">
    <property type="entry name" value="DUF5981"/>
</dbReference>
<proteinExistence type="predicted"/>